<evidence type="ECO:0000313" key="1">
    <source>
        <dbReference type="EMBL" id="MYM84389.1"/>
    </source>
</evidence>
<dbReference type="NCBIfam" id="NF041811">
    <property type="entry name" value="Avs1c"/>
    <property type="match status" value="1"/>
</dbReference>
<gene>
    <name evidence="1" type="ORF">GTP44_20850</name>
</gene>
<protein>
    <submittedName>
        <fullName evidence="1">Uncharacterized protein</fullName>
    </submittedName>
</protein>
<dbReference type="AlphaFoldDB" id="A0A6L8MNQ5"/>
<reference evidence="1 2" key="1">
    <citation type="submission" date="2019-12" db="EMBL/GenBank/DDBJ databases">
        <title>Novel species isolated from a subtropical stream in China.</title>
        <authorList>
            <person name="Lu H."/>
        </authorList>
    </citation>
    <scope>NUCLEOTIDE SEQUENCE [LARGE SCALE GENOMIC DNA]</scope>
    <source>
        <strain evidence="1 2">FT50W</strain>
    </source>
</reference>
<comment type="caution">
    <text evidence="1">The sequence shown here is derived from an EMBL/GenBank/DDBJ whole genome shotgun (WGS) entry which is preliminary data.</text>
</comment>
<dbReference type="EMBL" id="WWCP01000032">
    <property type="protein sequence ID" value="MYM84389.1"/>
    <property type="molecule type" value="Genomic_DNA"/>
</dbReference>
<organism evidence="1 2">
    <name type="scientific">Duganella lactea</name>
    <dbReference type="NCBI Taxonomy" id="2692173"/>
    <lineage>
        <taxon>Bacteria</taxon>
        <taxon>Pseudomonadati</taxon>
        <taxon>Pseudomonadota</taxon>
        <taxon>Betaproteobacteria</taxon>
        <taxon>Burkholderiales</taxon>
        <taxon>Oxalobacteraceae</taxon>
        <taxon>Telluria group</taxon>
        <taxon>Duganella</taxon>
    </lineage>
</organism>
<proteinExistence type="predicted"/>
<sequence>MMIPMKTPETRAEFERRLHLLREQLRQGKMFFSENVVRGIDGLQRVRMLPNGRIDFLSVDESTRLQANMMVQFQPEFSTQEKTSDESPQVS</sequence>
<evidence type="ECO:0000313" key="2">
    <source>
        <dbReference type="Proteomes" id="UP000474565"/>
    </source>
</evidence>
<dbReference type="Proteomes" id="UP000474565">
    <property type="component" value="Unassembled WGS sequence"/>
</dbReference>
<name>A0A6L8MNQ5_9BURK</name>
<accession>A0A6L8MNQ5</accession>